<protein>
    <submittedName>
        <fullName evidence="2">Uncharacterized protein</fullName>
    </submittedName>
</protein>
<dbReference type="EMBL" id="LR746278">
    <property type="protein sequence ID" value="CAA7409100.1"/>
    <property type="molecule type" value="Genomic_DNA"/>
</dbReference>
<name>A0A7I8LH67_SPIIN</name>
<evidence type="ECO:0000313" key="1">
    <source>
        <dbReference type="EMBL" id="CAA2632773.1"/>
    </source>
</evidence>
<sequence>MLFTLQLIPDLIILICYYKAVSQVI</sequence>
<reference evidence="2" key="1">
    <citation type="submission" date="2020-02" db="EMBL/GenBank/DDBJ databases">
        <authorList>
            <person name="Scholz U."/>
            <person name="Mascher M."/>
            <person name="Fiebig A."/>
        </authorList>
    </citation>
    <scope>NUCLEOTIDE SEQUENCE</scope>
</reference>
<gene>
    <name evidence="1" type="ORF">SI7747_15018358</name>
    <name evidence="2" type="ORF">SI8410_15019778</name>
</gene>
<accession>A0A7I8LH67</accession>
<dbReference type="EMBL" id="LR743602">
    <property type="protein sequence ID" value="CAA2632773.1"/>
    <property type="molecule type" value="Genomic_DNA"/>
</dbReference>
<evidence type="ECO:0000313" key="3">
    <source>
        <dbReference type="Proteomes" id="UP000663760"/>
    </source>
</evidence>
<dbReference type="AlphaFoldDB" id="A0A7I8LH67"/>
<evidence type="ECO:0000313" key="2">
    <source>
        <dbReference type="EMBL" id="CAA7409100.1"/>
    </source>
</evidence>
<dbReference type="Proteomes" id="UP000663760">
    <property type="component" value="Chromosome 15"/>
</dbReference>
<organism evidence="2 3">
    <name type="scientific">Spirodela intermedia</name>
    <name type="common">Intermediate duckweed</name>
    <dbReference type="NCBI Taxonomy" id="51605"/>
    <lineage>
        <taxon>Eukaryota</taxon>
        <taxon>Viridiplantae</taxon>
        <taxon>Streptophyta</taxon>
        <taxon>Embryophyta</taxon>
        <taxon>Tracheophyta</taxon>
        <taxon>Spermatophyta</taxon>
        <taxon>Magnoliopsida</taxon>
        <taxon>Liliopsida</taxon>
        <taxon>Araceae</taxon>
        <taxon>Lemnoideae</taxon>
        <taxon>Spirodela</taxon>
    </lineage>
</organism>
<keyword evidence="3" id="KW-1185">Reference proteome</keyword>
<proteinExistence type="predicted"/>